<evidence type="ECO:0000256" key="3">
    <source>
        <dbReference type="ARBA" id="ARBA00022729"/>
    </source>
</evidence>
<gene>
    <name evidence="4" type="ORF">ABA31_05090</name>
</gene>
<dbReference type="GO" id="GO:0055085">
    <property type="term" value="P:transmembrane transport"/>
    <property type="evidence" value="ECO:0007669"/>
    <property type="project" value="InterPro"/>
</dbReference>
<dbReference type="PANTHER" id="PTHR33376:SF7">
    <property type="entry name" value="C4-DICARBOXYLATE-BINDING PROTEIN DCTB"/>
    <property type="match status" value="1"/>
</dbReference>
<evidence type="ECO:0000256" key="1">
    <source>
        <dbReference type="ARBA" id="ARBA00009023"/>
    </source>
</evidence>
<dbReference type="EMBL" id="BJUU01000002">
    <property type="protein sequence ID" value="GEK79158.1"/>
    <property type="molecule type" value="Genomic_DNA"/>
</dbReference>
<sequence>MAGLAAIAVTLSGCASSSATTGSEGEASGAETVQFALTVSIAGSPGNTSVEMIPDIVSEATDGRVTVEIVEDVVGPTELLPALSANRFAGGHVYTDYMAATYPAWHVGAVPGLILNEDDIPRIMEEVVLPVMNEDVTREADATSLAIVGTMNTVLWTGDQPVPTAADWQGLSIRANSAFTIQTFRAQGASPIEMPFSEVYGSLERQIIDGTVASATDIKGVSLHEVLRYGNFFPLGLSSNQFIFTNSFLDSLSDDERAALEEGMEEFEEGLFPLYQEQYEASLAELSELGIEMVEPSESEVEAYVENGQPVYDWFASEEGAGERGAQMLSEIRDITGH</sequence>
<dbReference type="AlphaFoldDB" id="A0AA87RGH2"/>
<name>A0AA87RGH2_9MICO</name>
<dbReference type="InterPro" id="IPR018389">
    <property type="entry name" value="DctP_fam"/>
</dbReference>
<protein>
    <submittedName>
        <fullName evidence="4">C4-dicarboxylate ABC transporter</fullName>
    </submittedName>
</protein>
<organism evidence="4 5">
    <name type="scientific">Agrococcus baldri</name>
    <dbReference type="NCBI Taxonomy" id="153730"/>
    <lineage>
        <taxon>Bacteria</taxon>
        <taxon>Bacillati</taxon>
        <taxon>Actinomycetota</taxon>
        <taxon>Actinomycetes</taxon>
        <taxon>Micrococcales</taxon>
        <taxon>Microbacteriaceae</taxon>
        <taxon>Agrococcus</taxon>
    </lineage>
</organism>
<proteinExistence type="inferred from homology"/>
<evidence type="ECO:0000313" key="5">
    <source>
        <dbReference type="Proteomes" id="UP000321749"/>
    </source>
</evidence>
<accession>A0AA87RGH2</accession>
<dbReference type="Pfam" id="PF03480">
    <property type="entry name" value="DctP"/>
    <property type="match status" value="1"/>
</dbReference>
<evidence type="ECO:0000256" key="2">
    <source>
        <dbReference type="ARBA" id="ARBA00022448"/>
    </source>
</evidence>
<keyword evidence="2" id="KW-0813">Transport</keyword>
<dbReference type="PANTHER" id="PTHR33376">
    <property type="match status" value="1"/>
</dbReference>
<dbReference type="Gene3D" id="3.40.190.170">
    <property type="entry name" value="Bacterial extracellular solute-binding protein, family 7"/>
    <property type="match status" value="1"/>
</dbReference>
<evidence type="ECO:0000313" key="4">
    <source>
        <dbReference type="EMBL" id="GEK79158.1"/>
    </source>
</evidence>
<dbReference type="NCBIfam" id="NF037995">
    <property type="entry name" value="TRAP_S1"/>
    <property type="match status" value="1"/>
</dbReference>
<comment type="caution">
    <text evidence="4">The sequence shown here is derived from an EMBL/GenBank/DDBJ whole genome shotgun (WGS) entry which is preliminary data.</text>
</comment>
<comment type="similarity">
    <text evidence="1">Belongs to the bacterial solute-binding protein 7 family.</text>
</comment>
<keyword evidence="5" id="KW-1185">Reference proteome</keyword>
<reference evidence="4 5" key="1">
    <citation type="submission" date="2019-07" db="EMBL/GenBank/DDBJ databases">
        <title>Whole genome shotgun sequence of Agrococcus baldri NBRC 103055.</title>
        <authorList>
            <person name="Hosoyama A."/>
            <person name="Uohara A."/>
            <person name="Ohji S."/>
            <person name="Ichikawa N."/>
        </authorList>
    </citation>
    <scope>NUCLEOTIDE SEQUENCE [LARGE SCALE GENOMIC DNA]</scope>
    <source>
        <strain evidence="4 5">NBRC 103055</strain>
    </source>
</reference>
<dbReference type="InterPro" id="IPR038404">
    <property type="entry name" value="TRAP_DctP_sf"/>
</dbReference>
<dbReference type="Proteomes" id="UP000321749">
    <property type="component" value="Unassembled WGS sequence"/>
</dbReference>
<keyword evidence="3" id="KW-0732">Signal</keyword>